<feature type="region of interest" description="Disordered" evidence="2">
    <location>
        <begin position="466"/>
        <end position="499"/>
    </location>
</feature>
<keyword evidence="4" id="KW-0378">Hydrolase</keyword>
<dbReference type="Gene3D" id="3.40.50.300">
    <property type="entry name" value="P-loop containing nucleotide triphosphate hydrolases"/>
    <property type="match status" value="2"/>
</dbReference>
<evidence type="ECO:0000313" key="5">
    <source>
        <dbReference type="Proteomes" id="UP000044377"/>
    </source>
</evidence>
<dbReference type="STRING" id="1109412.BN1221_00349"/>
<keyword evidence="5" id="KW-1185">Reference proteome</keyword>
<feature type="compositionally biased region" description="Low complexity" evidence="2">
    <location>
        <begin position="483"/>
        <end position="492"/>
    </location>
</feature>
<dbReference type="GO" id="GO:0006302">
    <property type="term" value="P:double-strand break repair"/>
    <property type="evidence" value="ECO:0007669"/>
    <property type="project" value="InterPro"/>
</dbReference>
<feature type="coiled-coil region" evidence="1">
    <location>
        <begin position="882"/>
        <end position="920"/>
    </location>
</feature>
<dbReference type="PANTHER" id="PTHR32114">
    <property type="entry name" value="ABC TRANSPORTER ABCH.3"/>
    <property type="match status" value="1"/>
</dbReference>
<gene>
    <name evidence="4" type="ORF">BN1221_00349</name>
</gene>
<keyword evidence="4" id="KW-0269">Exonuclease</keyword>
<dbReference type="GO" id="GO:0016887">
    <property type="term" value="F:ATP hydrolysis activity"/>
    <property type="evidence" value="ECO:0007669"/>
    <property type="project" value="InterPro"/>
</dbReference>
<feature type="region of interest" description="Disordered" evidence="2">
    <location>
        <begin position="281"/>
        <end position="307"/>
    </location>
</feature>
<evidence type="ECO:0000256" key="2">
    <source>
        <dbReference type="SAM" id="MobiDB-lite"/>
    </source>
</evidence>
<feature type="domain" description="Rad50/SbcC-type AAA" evidence="3">
    <location>
        <begin position="5"/>
        <end position="236"/>
    </location>
</feature>
<dbReference type="GO" id="GO:0004527">
    <property type="term" value="F:exonuclease activity"/>
    <property type="evidence" value="ECO:0007669"/>
    <property type="project" value="UniProtKB-KW"/>
</dbReference>
<dbReference type="Proteomes" id="UP000044377">
    <property type="component" value="Unassembled WGS sequence"/>
</dbReference>
<dbReference type="InterPro" id="IPR027417">
    <property type="entry name" value="P-loop_NTPase"/>
</dbReference>
<protein>
    <submittedName>
        <fullName evidence="4">Exonuclease SbcC</fullName>
    </submittedName>
</protein>
<feature type="coiled-coil region" evidence="1">
    <location>
        <begin position="956"/>
        <end position="994"/>
    </location>
</feature>
<dbReference type="Pfam" id="PF13558">
    <property type="entry name" value="SbcC_Walker_B"/>
    <property type="match status" value="1"/>
</dbReference>
<feature type="compositionally biased region" description="Basic and acidic residues" evidence="2">
    <location>
        <begin position="470"/>
        <end position="482"/>
    </location>
</feature>
<dbReference type="RefSeq" id="WP_048635848.1">
    <property type="nucleotide sequence ID" value="NZ_CGIG01000001.1"/>
</dbReference>
<organism evidence="4 5">
    <name type="scientific">Brenneria goodwinii</name>
    <dbReference type="NCBI Taxonomy" id="1109412"/>
    <lineage>
        <taxon>Bacteria</taxon>
        <taxon>Pseudomonadati</taxon>
        <taxon>Pseudomonadota</taxon>
        <taxon>Gammaproteobacteria</taxon>
        <taxon>Enterobacterales</taxon>
        <taxon>Pectobacteriaceae</taxon>
        <taxon>Brenneria</taxon>
    </lineage>
</organism>
<feature type="compositionally biased region" description="Basic and acidic residues" evidence="2">
    <location>
        <begin position="376"/>
        <end position="391"/>
    </location>
</feature>
<reference evidence="5" key="1">
    <citation type="submission" date="2015-01" db="EMBL/GenBank/DDBJ databases">
        <authorList>
            <person name="Paterson Steve"/>
        </authorList>
    </citation>
    <scope>NUCLEOTIDE SEQUENCE [LARGE SCALE GENOMIC DNA]</scope>
    <source>
        <strain evidence="5">OBR1</strain>
    </source>
</reference>
<feature type="coiled-coil region" evidence="1">
    <location>
        <begin position="620"/>
        <end position="675"/>
    </location>
</feature>
<dbReference type="Pfam" id="PF13476">
    <property type="entry name" value="AAA_23"/>
    <property type="match status" value="1"/>
</dbReference>
<evidence type="ECO:0000313" key="4">
    <source>
        <dbReference type="EMBL" id="CPR13945.1"/>
    </source>
</evidence>
<dbReference type="AlphaFoldDB" id="A0A0G4JPU8"/>
<dbReference type="InterPro" id="IPR038729">
    <property type="entry name" value="Rad50/SbcC_AAA"/>
</dbReference>
<proteinExistence type="predicted"/>
<evidence type="ECO:0000256" key="1">
    <source>
        <dbReference type="SAM" id="Coils"/>
    </source>
</evidence>
<dbReference type="SUPFAM" id="SSF52540">
    <property type="entry name" value="P-loop containing nucleoside triphosphate hydrolases"/>
    <property type="match status" value="1"/>
</dbReference>
<evidence type="ECO:0000259" key="3">
    <source>
        <dbReference type="Pfam" id="PF13476"/>
    </source>
</evidence>
<feature type="region of interest" description="Disordered" evidence="2">
    <location>
        <begin position="370"/>
        <end position="391"/>
    </location>
</feature>
<sequence length="1227" mass="142056">MKILSLRLKNLNALKGEWKIDFTQEPFSSNGLFAITGPTGAGKTTLLDAICLALYHETPRLKNITASQNELMTRNTAECLAEVEFEVKGIGYRAFWSQRRARNAPDGNLQTPKAELARIDDGRILCEKLSEKLSMTAEITGLDFNRFTRSMMLSQGQFAAFLNADANERAELLEELTGTDIYGLISERVFDRHKQARIALETLQARASGIELLNDEQRQSLETQLSLLTQQEQALIAEREQALTYQHWFEQQERYRHSLAASETQRDAAQTAIQQAQPRLERLAQNEPAEKLRPFQQDRDRYQQESASLAQRIASLTEQQKTQQSAVGALRQQEEKALQDWRQHVDYRQQQEVLIRERVIPLDHQIDSLQQQSQKQRQELEQTQKRQQDDQLRLAKTTQQHQLAEQRVERLRTYRQQYPHHQHWGENLSLWRTQFQRQQQFELELANLRQKQENYTQQSAQLRHQATRLAEQRAKQQHEVDRAQQQFAQHQQKLQEQEARQPITALHQQLSQSIAQRPNRQQLATLGALFQRLGDNRRRLETQQGQLQTQIGQLEERRKQQGNEYAQRHQHLTDLDNRHQLEKRIVQLEEERKRLQPGDECPLCGSTHHPAIDRYQALQPSETEQRLQRLRQEVSELESALAHTEAQLVSRQQQIQQQQLELTRMDEEHRRLLQQWQDVSKRLQGDLAPDQSAAITAWLEQSETREQHIQQQISHSEQIQRQWQESKDSLTHAAALLQQTLQQIELNSQQQQTLHNAQTELEQSLQQTQDQQTQHRLALEQTLTRFGLSVPETAEQSVWLTQRAEEWQRWKDVEQEQQQLSNQLTALETERRHLTKSLEEFGQHLLALQQQQASHITTLEAAQQQRRQLFGDQQTADVSNQLRLSSQQYEQASRQAQEQRQQAESSLNRLTGELTGFQQQQTRVSALYQQAAQAFMQALQHSIFADEDAFQRALLNEQERNELRDWKEKLYQQLQQASALHQQAEQLLAAHQQQRPATLAADATPASVQQALSEFGEMLKTHLQQQGEINQQLATDRRYRQNQQKLLAEIAQSQQHYDDWSCLNELIGSQKGDKFRKFAQGLTLDHLVYLANLQLARLHGRYLLQRQADDELKLQIVDTWQADAVRDTRTLSGGESFLVSLALALALSDLVSNKTSIDSLFLDEGFGTLDAETLDAALDALDNLNASGKTIGVISHVEAMKERIPVQIKVARINGLGISRLAPEFAL</sequence>
<feature type="coiled-coil region" evidence="1">
    <location>
        <begin position="810"/>
        <end position="837"/>
    </location>
</feature>
<dbReference type="OrthoDB" id="9795626at2"/>
<keyword evidence="4" id="KW-0540">Nuclease</keyword>
<feature type="compositionally biased region" description="Basic and acidic residues" evidence="2">
    <location>
        <begin position="281"/>
        <end position="303"/>
    </location>
</feature>
<dbReference type="PANTHER" id="PTHR32114:SF2">
    <property type="entry name" value="ABC TRANSPORTER ABCH.3"/>
    <property type="match status" value="1"/>
</dbReference>
<dbReference type="EMBL" id="CGIG01000001">
    <property type="protein sequence ID" value="CPR13945.1"/>
    <property type="molecule type" value="Genomic_DNA"/>
</dbReference>
<accession>A0A0G4JPU8</accession>
<keyword evidence="1" id="KW-0175">Coiled coil</keyword>
<feature type="coiled-coil region" evidence="1">
    <location>
        <begin position="727"/>
        <end position="774"/>
    </location>
</feature>
<name>A0A0G4JPU8_9GAMM</name>